<evidence type="ECO:0000313" key="6">
    <source>
        <dbReference type="EMBL" id="SHE50031.1"/>
    </source>
</evidence>
<evidence type="ECO:0000259" key="5">
    <source>
        <dbReference type="Pfam" id="PF00535"/>
    </source>
</evidence>
<dbReference type="EMBL" id="FQVL01000001">
    <property type="protein sequence ID" value="SHE50031.1"/>
    <property type="molecule type" value="Genomic_DNA"/>
</dbReference>
<dbReference type="CDD" id="cd06423">
    <property type="entry name" value="CESA_like"/>
    <property type="match status" value="1"/>
</dbReference>
<dbReference type="PANTHER" id="PTHR43630:SF1">
    <property type="entry name" value="POLY-BETA-1,6-N-ACETYL-D-GLUCOSAMINE SYNTHASE"/>
    <property type="match status" value="1"/>
</dbReference>
<feature type="transmembrane region" description="Helical" evidence="4">
    <location>
        <begin position="323"/>
        <end position="349"/>
    </location>
</feature>
<dbReference type="Pfam" id="PF00535">
    <property type="entry name" value="Glycos_transf_2"/>
    <property type="match status" value="1"/>
</dbReference>
<name>A0A1M4TZT6_9BACL</name>
<evidence type="ECO:0000256" key="2">
    <source>
        <dbReference type="ARBA" id="ARBA00022676"/>
    </source>
</evidence>
<feature type="transmembrane region" description="Helical" evidence="4">
    <location>
        <begin position="361"/>
        <end position="382"/>
    </location>
</feature>
<keyword evidence="4" id="KW-0812">Transmembrane</keyword>
<feature type="domain" description="Glycosyltransferase 2-like" evidence="5">
    <location>
        <begin position="44"/>
        <end position="92"/>
    </location>
</feature>
<proteinExistence type="inferred from homology"/>
<keyword evidence="2" id="KW-0328">Glycosyltransferase</keyword>
<evidence type="ECO:0000256" key="1">
    <source>
        <dbReference type="ARBA" id="ARBA00006739"/>
    </source>
</evidence>
<evidence type="ECO:0000256" key="3">
    <source>
        <dbReference type="ARBA" id="ARBA00022679"/>
    </source>
</evidence>
<dbReference type="PANTHER" id="PTHR43630">
    <property type="entry name" value="POLY-BETA-1,6-N-ACETYL-D-GLUCOSAMINE SYNTHASE"/>
    <property type="match status" value="1"/>
</dbReference>
<feature type="transmembrane region" description="Helical" evidence="4">
    <location>
        <begin position="394"/>
        <end position="424"/>
    </location>
</feature>
<protein>
    <submittedName>
        <fullName evidence="6">Glycosyltransferase, catalytic subunit of cellulose synthase and poly-beta-1,6-N-acetylglucosamine synthase</fullName>
    </submittedName>
</protein>
<evidence type="ECO:0000256" key="4">
    <source>
        <dbReference type="SAM" id="Phobius"/>
    </source>
</evidence>
<dbReference type="Gene3D" id="3.90.550.10">
    <property type="entry name" value="Spore Coat Polysaccharide Biosynthesis Protein SpsA, Chain A"/>
    <property type="match status" value="1"/>
</dbReference>
<dbReference type="Pfam" id="PF13641">
    <property type="entry name" value="Glyco_tranf_2_3"/>
    <property type="match status" value="1"/>
</dbReference>
<dbReference type="Proteomes" id="UP000184476">
    <property type="component" value="Unassembled WGS sequence"/>
</dbReference>
<keyword evidence="3 6" id="KW-0808">Transferase</keyword>
<dbReference type="SUPFAM" id="SSF53448">
    <property type="entry name" value="Nucleotide-diphospho-sugar transferases"/>
    <property type="match status" value="1"/>
</dbReference>
<sequence>MNHIGAIVFFFCTFLPLFHMFHALPFFSEGRRKVKPRIPEEGVSILIPCYNENYILETTLKGLLQLDYRHQEIIFINDGSTDNTFEVLYELLDLVPLHWEKQHDLPHKPIVDFYQSKIYPEIFLLDKVNGGKADALNAGCNFATKPIIVTLDADSILDQKALKEVNLAFHNPNVIAGGGMVHILQGKNMHDINLNNKWLISLQIFEYLKGFYIYKSSLARLNALAIISGAFGVFRKSILLELGGYRETLGEDIDITLRFQQWILKHPGSKMLFIPDAICYTECPESWRDLFKQRIRWQKAFVDCVLHFWGFLARTIFHRIVSFFLLFDAFFMGTVATIVTTCVLTASFFMPQADMLQAITAYFIGSLILNFIYNLFTIYISYSEGVRFKGRNKWRLILLIFIDIFLYRFVTLFFIFYGTIAYVFKPTGWNKVARTGRDYQIHETNTRGEHIG</sequence>
<dbReference type="OrthoDB" id="9797391at2"/>
<organism evidence="6 7">
    <name type="scientific">Seinonella peptonophila</name>
    <dbReference type="NCBI Taxonomy" id="112248"/>
    <lineage>
        <taxon>Bacteria</taxon>
        <taxon>Bacillati</taxon>
        <taxon>Bacillota</taxon>
        <taxon>Bacilli</taxon>
        <taxon>Bacillales</taxon>
        <taxon>Thermoactinomycetaceae</taxon>
        <taxon>Seinonella</taxon>
    </lineage>
</organism>
<dbReference type="AlphaFoldDB" id="A0A1M4TZT6"/>
<evidence type="ECO:0000313" key="7">
    <source>
        <dbReference type="Proteomes" id="UP000184476"/>
    </source>
</evidence>
<dbReference type="GO" id="GO:0016757">
    <property type="term" value="F:glycosyltransferase activity"/>
    <property type="evidence" value="ECO:0007669"/>
    <property type="project" value="UniProtKB-KW"/>
</dbReference>
<dbReference type="InterPro" id="IPR001173">
    <property type="entry name" value="Glyco_trans_2-like"/>
</dbReference>
<reference evidence="6 7" key="1">
    <citation type="submission" date="2016-11" db="EMBL/GenBank/DDBJ databases">
        <authorList>
            <person name="Jaros S."/>
            <person name="Januszkiewicz K."/>
            <person name="Wedrychowicz H."/>
        </authorList>
    </citation>
    <scope>NUCLEOTIDE SEQUENCE [LARGE SCALE GENOMIC DNA]</scope>
    <source>
        <strain evidence="6 7">DSM 44666</strain>
    </source>
</reference>
<keyword evidence="4" id="KW-1133">Transmembrane helix</keyword>
<comment type="similarity">
    <text evidence="1">Belongs to the glycosyltransferase 2 family.</text>
</comment>
<keyword evidence="7" id="KW-1185">Reference proteome</keyword>
<dbReference type="STRING" id="112248.SAMN05444392_101734"/>
<accession>A0A1M4TZT6</accession>
<dbReference type="InterPro" id="IPR029044">
    <property type="entry name" value="Nucleotide-diphossugar_trans"/>
</dbReference>
<feature type="transmembrane region" description="Helical" evidence="4">
    <location>
        <begin position="6"/>
        <end position="27"/>
    </location>
</feature>
<keyword evidence="4" id="KW-0472">Membrane</keyword>
<gene>
    <name evidence="6" type="ORF">SAMN05444392_101734</name>
</gene>
<dbReference type="RefSeq" id="WP_073152103.1">
    <property type="nucleotide sequence ID" value="NZ_FQVL01000001.1"/>
</dbReference>